<sequence>MTAHVRIAPWADGDLDLLRRKNEPEMTKYLGGPESEEKLLARHERYLNLSGPGVGQMFSVALLPEGEKVGSVGYWEKVWQDEWVYETGWGVLPEYQGRGIAAAAAISLVETLRPVRKHQWLHAFPSVEHLASNAICRKAGFSFVAECEFEYPKGTVKPSNDWRFDLG</sequence>
<dbReference type="SUPFAM" id="SSF55729">
    <property type="entry name" value="Acyl-CoA N-acyltransferases (Nat)"/>
    <property type="match status" value="1"/>
</dbReference>
<dbReference type="PROSITE" id="PS51186">
    <property type="entry name" value="GNAT"/>
    <property type="match status" value="1"/>
</dbReference>
<evidence type="ECO:0000256" key="2">
    <source>
        <dbReference type="ARBA" id="ARBA00023315"/>
    </source>
</evidence>
<dbReference type="Gene3D" id="3.40.630.30">
    <property type="match status" value="1"/>
</dbReference>
<evidence type="ECO:0000256" key="1">
    <source>
        <dbReference type="ARBA" id="ARBA00022679"/>
    </source>
</evidence>
<dbReference type="PANTHER" id="PTHR43792:SF8">
    <property type="entry name" value="[RIBOSOMAL PROTEIN US5]-ALANINE N-ACETYLTRANSFERASE"/>
    <property type="match status" value="1"/>
</dbReference>
<keyword evidence="6" id="KW-1185">Reference proteome</keyword>
<comment type="caution">
    <text evidence="5">The sequence shown here is derived from an EMBL/GenBank/DDBJ whole genome shotgun (WGS) entry which is preliminary data.</text>
</comment>
<accession>A0A4U0SHX4</accession>
<comment type="similarity">
    <text evidence="3">Belongs to the acetyltransferase family. RimJ subfamily.</text>
</comment>
<dbReference type="InterPro" id="IPR016181">
    <property type="entry name" value="Acyl_CoA_acyltransferase"/>
</dbReference>
<proteinExistence type="inferred from homology"/>
<dbReference type="Pfam" id="PF13302">
    <property type="entry name" value="Acetyltransf_3"/>
    <property type="match status" value="1"/>
</dbReference>
<evidence type="ECO:0000256" key="3">
    <source>
        <dbReference type="ARBA" id="ARBA00038502"/>
    </source>
</evidence>
<dbReference type="InterPro" id="IPR000182">
    <property type="entry name" value="GNAT_dom"/>
</dbReference>
<dbReference type="InterPro" id="IPR051531">
    <property type="entry name" value="N-acetyltransferase"/>
</dbReference>
<dbReference type="GO" id="GO:0008999">
    <property type="term" value="F:protein-N-terminal-alanine acetyltransferase activity"/>
    <property type="evidence" value="ECO:0007669"/>
    <property type="project" value="TreeGrafter"/>
</dbReference>
<keyword evidence="2" id="KW-0012">Acyltransferase</keyword>
<dbReference type="AlphaFoldDB" id="A0A4U0SHX4"/>
<protein>
    <submittedName>
        <fullName evidence="5">GNAT family N-acetyltransferase</fullName>
    </submittedName>
</protein>
<keyword evidence="1 5" id="KW-0808">Transferase</keyword>
<feature type="domain" description="N-acetyltransferase" evidence="4">
    <location>
        <begin position="5"/>
        <end position="167"/>
    </location>
</feature>
<organism evidence="5 6">
    <name type="scientific">Actinacidiphila oryziradicis</name>
    <dbReference type="NCBI Taxonomy" id="2571141"/>
    <lineage>
        <taxon>Bacteria</taxon>
        <taxon>Bacillati</taxon>
        <taxon>Actinomycetota</taxon>
        <taxon>Actinomycetes</taxon>
        <taxon>Kitasatosporales</taxon>
        <taxon>Streptomycetaceae</taxon>
        <taxon>Actinacidiphila</taxon>
    </lineage>
</organism>
<evidence type="ECO:0000313" key="6">
    <source>
        <dbReference type="Proteomes" id="UP000305778"/>
    </source>
</evidence>
<reference evidence="5 6" key="1">
    <citation type="submission" date="2019-04" db="EMBL/GenBank/DDBJ databases">
        <title>Streptomyces oryziradicis sp. nov., a novel actinomycete isolated from rhizosphere soil of rice (Oryza sativa L.).</title>
        <authorList>
            <person name="Li C."/>
        </authorList>
    </citation>
    <scope>NUCLEOTIDE SEQUENCE [LARGE SCALE GENOMIC DNA]</scope>
    <source>
        <strain evidence="5 6">NEAU-C40</strain>
    </source>
</reference>
<dbReference type="Proteomes" id="UP000305778">
    <property type="component" value="Unassembled WGS sequence"/>
</dbReference>
<dbReference type="GO" id="GO:0005737">
    <property type="term" value="C:cytoplasm"/>
    <property type="evidence" value="ECO:0007669"/>
    <property type="project" value="TreeGrafter"/>
</dbReference>
<gene>
    <name evidence="5" type="ORF">FCI23_27410</name>
</gene>
<name>A0A4U0SHX4_9ACTN</name>
<dbReference type="OrthoDB" id="2631610at2"/>
<evidence type="ECO:0000313" key="5">
    <source>
        <dbReference type="EMBL" id="TKA08673.1"/>
    </source>
</evidence>
<evidence type="ECO:0000259" key="4">
    <source>
        <dbReference type="PROSITE" id="PS51186"/>
    </source>
</evidence>
<dbReference type="PANTHER" id="PTHR43792">
    <property type="entry name" value="GNAT FAMILY, PUTATIVE (AFU_ORTHOLOGUE AFUA_3G00765)-RELATED-RELATED"/>
    <property type="match status" value="1"/>
</dbReference>
<dbReference type="EMBL" id="SUMC01000029">
    <property type="protein sequence ID" value="TKA08673.1"/>
    <property type="molecule type" value="Genomic_DNA"/>
</dbReference>